<sequence>MCGRPATRWLSIAPCWTSVTGTWPSRSFGSASTSRGGPRGGAGPVRRASTRGSSRRSTAPRPSGRRSQAARALVCSDPAAGGDGCTLGAAAGKGGLLAQGLAKVGGVLGTVRVPTEVSIGLHMRDLAAVWLLAAAATAGVFALATCWLRRPAAKAAVFGRNTTEEWRAPAPAEAPRSSQEEWVRAAAARRPAARSKLQQKMPQVVRDDSDEGELDG</sequence>
<feature type="region of interest" description="Disordered" evidence="1">
    <location>
        <begin position="164"/>
        <end position="216"/>
    </location>
</feature>
<evidence type="ECO:0000313" key="4">
    <source>
        <dbReference type="Proteomes" id="UP001189429"/>
    </source>
</evidence>
<feature type="compositionally biased region" description="Low complexity" evidence="1">
    <location>
        <begin position="44"/>
        <end position="67"/>
    </location>
</feature>
<gene>
    <name evidence="3" type="ORF">PCOR1329_LOCUS57120</name>
</gene>
<keyword evidence="2" id="KW-0812">Transmembrane</keyword>
<reference evidence="3" key="1">
    <citation type="submission" date="2023-10" db="EMBL/GenBank/DDBJ databases">
        <authorList>
            <person name="Chen Y."/>
            <person name="Shah S."/>
            <person name="Dougan E. K."/>
            <person name="Thang M."/>
            <person name="Chan C."/>
        </authorList>
    </citation>
    <scope>NUCLEOTIDE SEQUENCE [LARGE SCALE GENOMIC DNA]</scope>
</reference>
<feature type="compositionally biased region" description="Low complexity" evidence="1">
    <location>
        <begin position="168"/>
        <end position="177"/>
    </location>
</feature>
<dbReference type="EMBL" id="CAUYUJ010017048">
    <property type="protein sequence ID" value="CAK0871226.1"/>
    <property type="molecule type" value="Genomic_DNA"/>
</dbReference>
<evidence type="ECO:0000256" key="1">
    <source>
        <dbReference type="SAM" id="MobiDB-lite"/>
    </source>
</evidence>
<comment type="caution">
    <text evidence="3">The sequence shown here is derived from an EMBL/GenBank/DDBJ whole genome shotgun (WGS) entry which is preliminary data.</text>
</comment>
<evidence type="ECO:0000313" key="3">
    <source>
        <dbReference type="EMBL" id="CAK0871226.1"/>
    </source>
</evidence>
<keyword evidence="2" id="KW-0472">Membrane</keyword>
<organism evidence="3 4">
    <name type="scientific">Prorocentrum cordatum</name>
    <dbReference type="NCBI Taxonomy" id="2364126"/>
    <lineage>
        <taxon>Eukaryota</taxon>
        <taxon>Sar</taxon>
        <taxon>Alveolata</taxon>
        <taxon>Dinophyceae</taxon>
        <taxon>Prorocentrales</taxon>
        <taxon>Prorocentraceae</taxon>
        <taxon>Prorocentrum</taxon>
    </lineage>
</organism>
<feature type="transmembrane region" description="Helical" evidence="2">
    <location>
        <begin position="127"/>
        <end position="148"/>
    </location>
</feature>
<keyword evidence="2" id="KW-1133">Transmembrane helix</keyword>
<name>A0ABN9VEH0_9DINO</name>
<keyword evidence="4" id="KW-1185">Reference proteome</keyword>
<protein>
    <recommendedName>
        <fullName evidence="5">Transmembrane protein</fullName>
    </recommendedName>
</protein>
<feature type="region of interest" description="Disordered" evidence="1">
    <location>
        <begin position="24"/>
        <end position="70"/>
    </location>
</feature>
<accession>A0ABN9VEH0</accession>
<evidence type="ECO:0000256" key="2">
    <source>
        <dbReference type="SAM" id="Phobius"/>
    </source>
</evidence>
<dbReference type="Proteomes" id="UP001189429">
    <property type="component" value="Unassembled WGS sequence"/>
</dbReference>
<proteinExistence type="predicted"/>
<evidence type="ECO:0008006" key="5">
    <source>
        <dbReference type="Google" id="ProtNLM"/>
    </source>
</evidence>